<dbReference type="InterPro" id="IPR012337">
    <property type="entry name" value="RNaseH-like_sf"/>
</dbReference>
<evidence type="ECO:0000256" key="1">
    <source>
        <dbReference type="ARBA" id="ARBA00022679"/>
    </source>
</evidence>
<organism evidence="8 9">
    <name type="scientific">Dioscorea cayennensis subsp. rotundata</name>
    <name type="common">White Guinea yam</name>
    <name type="synonym">Dioscorea rotundata</name>
    <dbReference type="NCBI Taxonomy" id="55577"/>
    <lineage>
        <taxon>Eukaryota</taxon>
        <taxon>Viridiplantae</taxon>
        <taxon>Streptophyta</taxon>
        <taxon>Embryophyta</taxon>
        <taxon>Tracheophyta</taxon>
        <taxon>Spermatophyta</taxon>
        <taxon>Magnoliopsida</taxon>
        <taxon>Liliopsida</taxon>
        <taxon>Dioscoreales</taxon>
        <taxon>Dioscoreaceae</taxon>
        <taxon>Dioscorea</taxon>
    </lineage>
</organism>
<dbReference type="GO" id="GO:0004519">
    <property type="term" value="F:endonuclease activity"/>
    <property type="evidence" value="ECO:0007669"/>
    <property type="project" value="UniProtKB-KW"/>
</dbReference>
<dbReference type="InterPro" id="IPR001584">
    <property type="entry name" value="Integrase_cat-core"/>
</dbReference>
<dbReference type="PROSITE" id="PS50994">
    <property type="entry name" value="INTEGRASE"/>
    <property type="match status" value="1"/>
</dbReference>
<dbReference type="CDD" id="cd09274">
    <property type="entry name" value="RNase_HI_RT_Ty3"/>
    <property type="match status" value="1"/>
</dbReference>
<keyword evidence="1" id="KW-0808">Transferase</keyword>
<protein>
    <submittedName>
        <fullName evidence="9">Uncharacterized protein LOC120254620</fullName>
    </submittedName>
</protein>
<dbReference type="GeneID" id="120254620"/>
<dbReference type="GO" id="GO:0003964">
    <property type="term" value="F:RNA-directed DNA polymerase activity"/>
    <property type="evidence" value="ECO:0007669"/>
    <property type="project" value="UniProtKB-KW"/>
</dbReference>
<accession>A0AB40AUZ8</accession>
<dbReference type="Proteomes" id="UP001515500">
    <property type="component" value="Unplaced"/>
</dbReference>
<dbReference type="PANTHER" id="PTHR37984">
    <property type="entry name" value="PROTEIN CBG26694"/>
    <property type="match status" value="1"/>
</dbReference>
<reference evidence="9" key="1">
    <citation type="submission" date="2025-08" db="UniProtKB">
        <authorList>
            <consortium name="RefSeq"/>
        </authorList>
    </citation>
    <scope>IDENTIFICATION</scope>
</reference>
<dbReference type="Pfam" id="PF00665">
    <property type="entry name" value="rve"/>
    <property type="match status" value="1"/>
</dbReference>
<dbReference type="Gene3D" id="3.30.420.10">
    <property type="entry name" value="Ribonuclease H-like superfamily/Ribonuclease H"/>
    <property type="match status" value="1"/>
</dbReference>
<keyword evidence="2" id="KW-0548">Nucleotidyltransferase</keyword>
<dbReference type="SUPFAM" id="SSF56672">
    <property type="entry name" value="DNA/RNA polymerases"/>
    <property type="match status" value="1"/>
</dbReference>
<keyword evidence="6" id="KW-0695">RNA-directed DNA polymerase</keyword>
<feature type="domain" description="Integrase catalytic" evidence="7">
    <location>
        <begin position="171"/>
        <end position="326"/>
    </location>
</feature>
<evidence type="ECO:0000313" key="8">
    <source>
        <dbReference type="Proteomes" id="UP001515500"/>
    </source>
</evidence>
<dbReference type="RefSeq" id="XP_039118629.1">
    <property type="nucleotide sequence ID" value="XM_039262695.1"/>
</dbReference>
<dbReference type="InterPro" id="IPR043128">
    <property type="entry name" value="Rev_trsase/Diguanyl_cyclase"/>
</dbReference>
<evidence type="ECO:0000256" key="6">
    <source>
        <dbReference type="ARBA" id="ARBA00022918"/>
    </source>
</evidence>
<evidence type="ECO:0000256" key="4">
    <source>
        <dbReference type="ARBA" id="ARBA00022759"/>
    </source>
</evidence>
<name>A0AB40AUZ8_DIOCR</name>
<keyword evidence="5" id="KW-0378">Hydrolase</keyword>
<evidence type="ECO:0000259" key="7">
    <source>
        <dbReference type="PROSITE" id="PS50994"/>
    </source>
</evidence>
<dbReference type="Gene3D" id="3.30.70.270">
    <property type="match status" value="1"/>
</dbReference>
<proteinExistence type="predicted"/>
<evidence type="ECO:0000256" key="2">
    <source>
        <dbReference type="ARBA" id="ARBA00022695"/>
    </source>
</evidence>
<keyword evidence="8" id="KW-1185">Reference proteome</keyword>
<evidence type="ECO:0000256" key="5">
    <source>
        <dbReference type="ARBA" id="ARBA00022801"/>
    </source>
</evidence>
<dbReference type="GO" id="GO:0015074">
    <property type="term" value="P:DNA integration"/>
    <property type="evidence" value="ECO:0007669"/>
    <property type="project" value="InterPro"/>
</dbReference>
<dbReference type="InterPro" id="IPR050951">
    <property type="entry name" value="Retrovirus_Pol_polyprotein"/>
</dbReference>
<dbReference type="SUPFAM" id="SSF53098">
    <property type="entry name" value="Ribonuclease H-like"/>
    <property type="match status" value="1"/>
</dbReference>
<dbReference type="GO" id="GO:0003676">
    <property type="term" value="F:nucleic acid binding"/>
    <property type="evidence" value="ECO:0007669"/>
    <property type="project" value="InterPro"/>
</dbReference>
<dbReference type="InterPro" id="IPR036397">
    <property type="entry name" value="RNaseH_sf"/>
</dbReference>
<gene>
    <name evidence="9" type="primary">LOC120254620</name>
</gene>
<dbReference type="PANTHER" id="PTHR37984:SF5">
    <property type="entry name" value="PROTEIN NYNRIN-LIKE"/>
    <property type="match status" value="1"/>
</dbReference>
<evidence type="ECO:0000313" key="9">
    <source>
        <dbReference type="RefSeq" id="XP_039118629.1"/>
    </source>
</evidence>
<dbReference type="Pfam" id="PF17917">
    <property type="entry name" value="RT_RNaseH"/>
    <property type="match status" value="1"/>
</dbReference>
<keyword evidence="3" id="KW-0540">Nuclease</keyword>
<dbReference type="InterPro" id="IPR041373">
    <property type="entry name" value="RT_RNaseH"/>
</dbReference>
<sequence length="601" mass="68892">MVKEGIVLGHRISQQGIAVDKAKVSTIEQLPPPTRFVKDFSLIARPLTKLLQKDAAFEFGDECMTAFLTLKKKLVEGLIIVSPDWNLPFELICDASDFAMKAGSWATLGEHFHPIYYASKTLNDAHENYTTPEKEMLAVVFAFDKFHSYLVLSKLIVFTDHYALKYLLSKQDAKPCLIRWVLLVQEFDLEIKDRRGAENLAADHLSHLASPTSDARVVVKFLKKLFSRFGAPRTIISDRGTHFCKSQFANTLKRYGVFHRVGTPYHPQTSGQVEVSNRELKRILEKSVSQHRKDWADHLDDALWAYRTACKTPLGATPYRLVYRKACHLPVELEHKTYWAIKQLNFDPQLIGHKRKFQLSELDEWRTMAYENSLLYKKRIKEYHDRHIKHGKHFKEGDQVLLFNLRLRLFPRKLKSRWHGPFTVSKVFPHGAIEITHPEKGTFKVNSHRLKPYLSWSTSLGLGGMPIKRVLTKRPRHDAASSGVPSFALPQHRACYNLLQSKPFGIIRTIDRNDLEVLGLAETVAELINHDGWDRIFSISDPAYGELTLEVLSMIELARPSRITFQAFGIMHAITDEQLGCFLGLYDEGFPEHTKMSTSSD</sequence>
<evidence type="ECO:0000256" key="3">
    <source>
        <dbReference type="ARBA" id="ARBA00022722"/>
    </source>
</evidence>
<dbReference type="GO" id="GO:0016787">
    <property type="term" value="F:hydrolase activity"/>
    <property type="evidence" value="ECO:0007669"/>
    <property type="project" value="UniProtKB-KW"/>
</dbReference>
<dbReference type="InterPro" id="IPR043502">
    <property type="entry name" value="DNA/RNA_pol_sf"/>
</dbReference>
<keyword evidence="4" id="KW-0255">Endonuclease</keyword>
<dbReference type="AlphaFoldDB" id="A0AB40AUZ8"/>